<evidence type="ECO:0008006" key="2">
    <source>
        <dbReference type="Google" id="ProtNLM"/>
    </source>
</evidence>
<dbReference type="InterPro" id="IPR029032">
    <property type="entry name" value="AhpD-like"/>
</dbReference>
<dbReference type="SUPFAM" id="SSF69118">
    <property type="entry name" value="AhpD-like"/>
    <property type="match status" value="1"/>
</dbReference>
<dbReference type="Gene3D" id="1.20.1290.10">
    <property type="entry name" value="AhpD-like"/>
    <property type="match status" value="1"/>
</dbReference>
<reference evidence="1" key="1">
    <citation type="submission" date="2018-05" db="EMBL/GenBank/DDBJ databases">
        <authorList>
            <person name="Lanie J.A."/>
            <person name="Ng W.-L."/>
            <person name="Kazmierczak K.M."/>
            <person name="Andrzejewski T.M."/>
            <person name="Davidsen T.M."/>
            <person name="Wayne K.J."/>
            <person name="Tettelin H."/>
            <person name="Glass J.I."/>
            <person name="Rusch D."/>
            <person name="Podicherti R."/>
            <person name="Tsui H.-C.T."/>
            <person name="Winkler M.E."/>
        </authorList>
    </citation>
    <scope>NUCLEOTIDE SEQUENCE</scope>
</reference>
<dbReference type="AlphaFoldDB" id="A0A382CRA4"/>
<dbReference type="EMBL" id="UINC01035743">
    <property type="protein sequence ID" value="SVB28635.1"/>
    <property type="molecule type" value="Genomic_DNA"/>
</dbReference>
<evidence type="ECO:0000313" key="1">
    <source>
        <dbReference type="EMBL" id="SVB28635.1"/>
    </source>
</evidence>
<protein>
    <recommendedName>
        <fullName evidence="2">Carboxymuconolactone decarboxylase-like domain-containing protein</fullName>
    </recommendedName>
</protein>
<organism evidence="1">
    <name type="scientific">marine metagenome</name>
    <dbReference type="NCBI Taxonomy" id="408172"/>
    <lineage>
        <taxon>unclassified sequences</taxon>
        <taxon>metagenomes</taxon>
        <taxon>ecological metagenomes</taxon>
    </lineage>
</organism>
<accession>A0A382CRA4</accession>
<gene>
    <name evidence="1" type="ORF">METZ01_LOCUS181489</name>
</gene>
<sequence length="62" mass="6698">MSWIEEARNDLPPVISVMSINQRAMEAVQGMNAGVTFGSSALTRVQEECIAAAVSATNHCRF</sequence>
<proteinExistence type="predicted"/>
<name>A0A382CRA4_9ZZZZ</name>